<evidence type="ECO:0000259" key="1">
    <source>
        <dbReference type="Pfam" id="PF14280"/>
    </source>
</evidence>
<keyword evidence="3" id="KW-1185">Reference proteome</keyword>
<dbReference type="InterPro" id="IPR025375">
    <property type="entry name" value="DUF4365"/>
</dbReference>
<feature type="domain" description="DUF4365" evidence="1">
    <location>
        <begin position="14"/>
        <end position="140"/>
    </location>
</feature>
<protein>
    <submittedName>
        <fullName evidence="2">DUF4365 domain-containing protein</fullName>
    </submittedName>
</protein>
<dbReference type="Proteomes" id="UP001302666">
    <property type="component" value="Chromosome"/>
</dbReference>
<accession>A0ABZ0HIT5</accession>
<organism evidence="2 3">
    <name type="scientific">Tritonibacter scottomollicae</name>
    <name type="common">Epibacterium scottomollicae</name>
    <dbReference type="NCBI Taxonomy" id="483013"/>
    <lineage>
        <taxon>Bacteria</taxon>
        <taxon>Pseudomonadati</taxon>
        <taxon>Pseudomonadota</taxon>
        <taxon>Alphaproteobacteria</taxon>
        <taxon>Rhodobacterales</taxon>
        <taxon>Paracoccaceae</taxon>
        <taxon>Tritonibacter</taxon>
    </lineage>
</organism>
<gene>
    <name evidence="2" type="ORF">R1T40_05520</name>
</gene>
<sequence length="471" mass="53003">MPKRRSSSAAAEKAGLLAVEKACNDHDLIWRDLLQEDVGVDGTIEVCLGDFPTGKIVGAQVKSGMSYVNADRPDQFKFYARPADLEYWLQMSIHLFLFVYHPEDDEVYWHHVTNYVPDDEGQASSSTHIVISKSNKVDKAFASYLVTLFALEVYDADRLTLLSNEMAASTITVGHGAAAVTISALDLFVGGLWGLCSKVQFHASILLQRIRKQVVSRGKDTSIAYTLSRGDIYPFIVKYIRLLTDHGIAKIDIDDINDSLYRKMEQPTFIAPLTTNGRALVDFLRTREHADVHDNQYFTLSLIPAVQIEVYANFDESKGMEAFGPYTDVFAIRFNQYLDYYEIQHFARGENEGSTQVRASQIMYFNEMTEYLDRTIGNIPKDQILLRYLDHPCTPLVAWLEDWYDDKKPFHIDDLAQKSNGDQVGFHDEMISIMSGVGTISAHEPPLPGVPIRKLVNGEILDVGITAKSGH</sequence>
<evidence type="ECO:0000313" key="2">
    <source>
        <dbReference type="EMBL" id="WOI34191.1"/>
    </source>
</evidence>
<dbReference type="RefSeq" id="WP_317386172.1">
    <property type="nucleotide sequence ID" value="NZ_CP136704.1"/>
</dbReference>
<proteinExistence type="predicted"/>
<dbReference type="EMBL" id="CP136704">
    <property type="protein sequence ID" value="WOI34191.1"/>
    <property type="molecule type" value="Genomic_DNA"/>
</dbReference>
<reference evidence="2 3" key="1">
    <citation type="submission" date="2023-10" db="EMBL/GenBank/DDBJ databases">
        <title>Eight complete genome sequences of bacteria isolated from laboratory stock of Giant Kelp gametophytes.</title>
        <authorList>
            <person name="Tolentino B."/>
            <person name="Nuzhdin S."/>
        </authorList>
    </citation>
    <scope>NUCLEOTIDE SEQUENCE [LARGE SCALE GENOMIC DNA]</scope>
    <source>
        <strain evidence="2 3">LC.270.F.C4</strain>
    </source>
</reference>
<name>A0ABZ0HIT5_TRISK</name>
<dbReference type="Pfam" id="PF14280">
    <property type="entry name" value="DUF4365"/>
    <property type="match status" value="1"/>
</dbReference>
<evidence type="ECO:0000313" key="3">
    <source>
        <dbReference type="Proteomes" id="UP001302666"/>
    </source>
</evidence>